<keyword evidence="1" id="KW-0520">NAD</keyword>
<reference evidence="4 5" key="1">
    <citation type="submission" date="2020-07" db="EMBL/GenBank/DDBJ databases">
        <title>Sequencing the genomes of 1000 actinobacteria strains.</title>
        <authorList>
            <person name="Klenk H.-P."/>
        </authorList>
    </citation>
    <scope>NUCLEOTIDE SEQUENCE [LARGE SCALE GENOMIC DNA]</scope>
    <source>
        <strain evidence="4 5">DSM 23141</strain>
    </source>
</reference>
<evidence type="ECO:0000259" key="2">
    <source>
        <dbReference type="Pfam" id="PF01408"/>
    </source>
</evidence>
<dbReference type="Proteomes" id="UP000553888">
    <property type="component" value="Unassembled WGS sequence"/>
</dbReference>
<dbReference type="Gene3D" id="3.30.360.10">
    <property type="entry name" value="Dihydrodipicolinate Reductase, domain 2"/>
    <property type="match status" value="1"/>
</dbReference>
<dbReference type="Pfam" id="PF01408">
    <property type="entry name" value="GFO_IDH_MocA"/>
    <property type="match status" value="1"/>
</dbReference>
<evidence type="ECO:0000256" key="1">
    <source>
        <dbReference type="ARBA" id="ARBA00023027"/>
    </source>
</evidence>
<proteinExistence type="predicted"/>
<dbReference type="RefSeq" id="WP_179564544.1">
    <property type="nucleotide sequence ID" value="NZ_JACBZY010000001.1"/>
</dbReference>
<sequence>MSDSTALVRAAVIGCGDISAVHLAAIAARPGTRLVAIADTDVGRREAASATHAVPGFATLTELLDAIEVDVVHITTPHSEHAPLAIEALGRGVNVLLEKPFAHSLEAGRALADAVAAPGAGKLALCFQNRYNTPVRALFDRLRSGDLGEIRGAVGTVLWHRTADYYRNRPWRGTWSGGGGGLLMNQAIHTLDLLQWMLGPVEQVSGSASTRSLADVIEVEDTAEMLLTHAGGAQSVFFATLANSRNAPIEIQLETEHAVATLRGDLTIEWADGRVETVTEPVTATGERSYWGVSHELLIDHFHSTLADPEPFWIGVDAGLDTLTTINAVYDASFPDRAARTAVKETAE</sequence>
<gene>
    <name evidence="4" type="ORF">BJ979_000318</name>
</gene>
<dbReference type="SUPFAM" id="SSF51735">
    <property type="entry name" value="NAD(P)-binding Rossmann-fold domains"/>
    <property type="match status" value="1"/>
</dbReference>
<dbReference type="PANTHER" id="PTHR43249:SF1">
    <property type="entry name" value="D-GLUCOSIDE 3-DEHYDROGENASE"/>
    <property type="match status" value="1"/>
</dbReference>
<evidence type="ECO:0000313" key="4">
    <source>
        <dbReference type="EMBL" id="NYG97692.1"/>
    </source>
</evidence>
<protein>
    <submittedName>
        <fullName evidence="4">Putative dehydrogenase</fullName>
    </submittedName>
</protein>
<feature type="domain" description="Gfo/Idh/MocA-like oxidoreductase N-terminal" evidence="2">
    <location>
        <begin position="9"/>
        <end position="116"/>
    </location>
</feature>
<dbReference type="InterPro" id="IPR036291">
    <property type="entry name" value="NAD(P)-bd_dom_sf"/>
</dbReference>
<dbReference type="Gene3D" id="3.40.50.720">
    <property type="entry name" value="NAD(P)-binding Rossmann-like Domain"/>
    <property type="match status" value="1"/>
</dbReference>
<keyword evidence="5" id="KW-1185">Reference proteome</keyword>
<evidence type="ECO:0000313" key="5">
    <source>
        <dbReference type="Proteomes" id="UP000553888"/>
    </source>
</evidence>
<dbReference type="PANTHER" id="PTHR43249">
    <property type="entry name" value="UDP-N-ACETYL-2-AMINO-2-DEOXY-D-GLUCURONATE OXIDASE"/>
    <property type="match status" value="1"/>
</dbReference>
<dbReference type="InterPro" id="IPR000683">
    <property type="entry name" value="Gfo/Idh/MocA-like_OxRdtase_N"/>
</dbReference>
<comment type="caution">
    <text evidence="4">The sequence shown here is derived from an EMBL/GenBank/DDBJ whole genome shotgun (WGS) entry which is preliminary data.</text>
</comment>
<dbReference type="Pfam" id="PF22725">
    <property type="entry name" value="GFO_IDH_MocA_C3"/>
    <property type="match status" value="1"/>
</dbReference>
<dbReference type="InterPro" id="IPR052515">
    <property type="entry name" value="Gfo/Idh/MocA_Oxidoreductase"/>
</dbReference>
<dbReference type="GO" id="GO:0000166">
    <property type="term" value="F:nucleotide binding"/>
    <property type="evidence" value="ECO:0007669"/>
    <property type="project" value="InterPro"/>
</dbReference>
<name>A0A852Y740_9MICO</name>
<dbReference type="EMBL" id="JACBZY010000001">
    <property type="protein sequence ID" value="NYG97692.1"/>
    <property type="molecule type" value="Genomic_DNA"/>
</dbReference>
<dbReference type="InterPro" id="IPR055170">
    <property type="entry name" value="GFO_IDH_MocA-like_dom"/>
</dbReference>
<feature type="domain" description="GFO/IDH/MocA-like oxidoreductase" evidence="3">
    <location>
        <begin position="136"/>
        <end position="251"/>
    </location>
</feature>
<accession>A0A852Y740</accession>
<dbReference type="AlphaFoldDB" id="A0A852Y740"/>
<dbReference type="SUPFAM" id="SSF55347">
    <property type="entry name" value="Glyceraldehyde-3-phosphate dehydrogenase-like, C-terminal domain"/>
    <property type="match status" value="1"/>
</dbReference>
<evidence type="ECO:0000259" key="3">
    <source>
        <dbReference type="Pfam" id="PF22725"/>
    </source>
</evidence>
<organism evidence="4 5">
    <name type="scientific">Schumannella luteola</name>
    <dbReference type="NCBI Taxonomy" id="472059"/>
    <lineage>
        <taxon>Bacteria</taxon>
        <taxon>Bacillati</taxon>
        <taxon>Actinomycetota</taxon>
        <taxon>Actinomycetes</taxon>
        <taxon>Micrococcales</taxon>
        <taxon>Microbacteriaceae</taxon>
        <taxon>Schumannella</taxon>
    </lineage>
</organism>